<dbReference type="STRING" id="1503054.WT74_29265"/>
<dbReference type="PANTHER" id="PTHR24221">
    <property type="entry name" value="ATP-BINDING CASSETTE SUB-FAMILY B"/>
    <property type="match status" value="1"/>
</dbReference>
<dbReference type="AlphaFoldDB" id="A0A125KVJ0"/>
<dbReference type="SUPFAM" id="SSF52540">
    <property type="entry name" value="P-loop containing nucleoside triphosphate hydrolases"/>
    <property type="match status" value="1"/>
</dbReference>
<dbReference type="GO" id="GO:0034040">
    <property type="term" value="F:ATPase-coupled lipid transmembrane transporter activity"/>
    <property type="evidence" value="ECO:0007669"/>
    <property type="project" value="TreeGrafter"/>
</dbReference>
<dbReference type="InterPro" id="IPR039421">
    <property type="entry name" value="Type_1_exporter"/>
</dbReference>
<dbReference type="EMBL" id="LPHB01000053">
    <property type="protein sequence ID" value="KWA59620.1"/>
    <property type="molecule type" value="Genomic_DNA"/>
</dbReference>
<dbReference type="PANTHER" id="PTHR24221:SF654">
    <property type="entry name" value="ATP-BINDING CASSETTE SUB-FAMILY B MEMBER 6"/>
    <property type="match status" value="1"/>
</dbReference>
<protein>
    <recommendedName>
        <fullName evidence="1">ABC transporter domain-containing protein</fullName>
    </recommendedName>
</protein>
<evidence type="ECO:0000259" key="1">
    <source>
        <dbReference type="Pfam" id="PF00005"/>
    </source>
</evidence>
<proteinExistence type="predicted"/>
<sequence>MPWPFCGPFAALFDGVDLADIDRADWYGAIAVVPQDVVLLNESLEDNILLGRPRDAQRLRDVAMKASILPFIDAPPDGFRTTVGERGLKLSGGERQRIAIARALYGNPALLFLDEASSALDEATERDIMEHARLLVGDVTVLAITHRRTVIEATDNVVVLGDASIPA</sequence>
<gene>
    <name evidence="2" type="ORF">WT44_18835</name>
</gene>
<dbReference type="InterPro" id="IPR003439">
    <property type="entry name" value="ABC_transporter-like_ATP-bd"/>
</dbReference>
<dbReference type="Pfam" id="PF00005">
    <property type="entry name" value="ABC_tran"/>
    <property type="match status" value="1"/>
</dbReference>
<dbReference type="GO" id="GO:0016887">
    <property type="term" value="F:ATP hydrolysis activity"/>
    <property type="evidence" value="ECO:0007669"/>
    <property type="project" value="InterPro"/>
</dbReference>
<organism evidence="2">
    <name type="scientific">Burkholderia stagnalis</name>
    <dbReference type="NCBI Taxonomy" id="1503054"/>
    <lineage>
        <taxon>Bacteria</taxon>
        <taxon>Pseudomonadati</taxon>
        <taxon>Pseudomonadota</taxon>
        <taxon>Betaproteobacteria</taxon>
        <taxon>Burkholderiales</taxon>
        <taxon>Burkholderiaceae</taxon>
        <taxon>Burkholderia</taxon>
        <taxon>Burkholderia cepacia complex</taxon>
    </lineage>
</organism>
<comment type="caution">
    <text evidence="2">The sequence shown here is derived from an EMBL/GenBank/DDBJ whole genome shotgun (WGS) entry which is preliminary data.</text>
</comment>
<reference evidence="2 3" key="1">
    <citation type="submission" date="2015-11" db="EMBL/GenBank/DDBJ databases">
        <title>Expanding the genomic diversity of Burkholderia species for the development of highly accurate diagnostics.</title>
        <authorList>
            <person name="Sahl J."/>
            <person name="Keim P."/>
            <person name="Wagner D."/>
        </authorList>
    </citation>
    <scope>NUCLEOTIDE SEQUENCE [LARGE SCALE GENOMIC DNA]</scope>
    <source>
        <strain evidence="2 3">MSMB1960WGS</strain>
    </source>
</reference>
<dbReference type="RefSeq" id="WP_059891929.1">
    <property type="nucleotide sequence ID" value="NZ_LPAO01000044.1"/>
</dbReference>
<dbReference type="InterPro" id="IPR027417">
    <property type="entry name" value="P-loop_NTPase"/>
</dbReference>
<dbReference type="Proteomes" id="UP000068603">
    <property type="component" value="Unassembled WGS sequence"/>
</dbReference>
<feature type="domain" description="ABC transporter" evidence="1">
    <location>
        <begin position="12"/>
        <end position="117"/>
    </location>
</feature>
<accession>A0A125KVJ0</accession>
<dbReference type="GO" id="GO:0005524">
    <property type="term" value="F:ATP binding"/>
    <property type="evidence" value="ECO:0007669"/>
    <property type="project" value="InterPro"/>
</dbReference>
<name>A0A125KVJ0_9BURK</name>
<evidence type="ECO:0000313" key="2">
    <source>
        <dbReference type="EMBL" id="KWA59620.1"/>
    </source>
</evidence>
<dbReference type="Gene3D" id="3.40.50.300">
    <property type="entry name" value="P-loop containing nucleotide triphosphate hydrolases"/>
    <property type="match status" value="1"/>
</dbReference>
<evidence type="ECO:0000313" key="3">
    <source>
        <dbReference type="Proteomes" id="UP000068603"/>
    </source>
</evidence>